<evidence type="ECO:0000313" key="1">
    <source>
        <dbReference type="EMBL" id="AIR03437.1"/>
    </source>
</evidence>
<dbReference type="InterPro" id="IPR009634">
    <property type="entry name" value="Put_exci"/>
</dbReference>
<evidence type="ECO:0000313" key="2">
    <source>
        <dbReference type="Proteomes" id="UP000029481"/>
    </source>
</evidence>
<dbReference type="Pfam" id="PF06806">
    <property type="entry name" value="DUF1233"/>
    <property type="match status" value="1"/>
</dbReference>
<dbReference type="InterPro" id="IPR038146">
    <property type="entry name" value="933W_put_Xis_sf"/>
</dbReference>
<accession>A0A089PSY7</accession>
<dbReference type="KEGG" id="cnt:JT31_02040"/>
<dbReference type="Gene3D" id="1.10.1660.60">
    <property type="entry name" value="Putative excisionased domain DUF1233"/>
    <property type="match status" value="1"/>
</dbReference>
<organism evidence="1 2">
    <name type="scientific">Cedecea neteri</name>
    <dbReference type="NCBI Taxonomy" id="158822"/>
    <lineage>
        <taxon>Bacteria</taxon>
        <taxon>Pseudomonadati</taxon>
        <taxon>Pseudomonadota</taxon>
        <taxon>Gammaproteobacteria</taxon>
        <taxon>Enterobacterales</taxon>
        <taxon>Enterobacteriaceae</taxon>
        <taxon>Cedecea</taxon>
    </lineage>
</organism>
<proteinExistence type="predicted"/>
<evidence type="ECO:0008006" key="3">
    <source>
        <dbReference type="Google" id="ProtNLM"/>
    </source>
</evidence>
<dbReference type="RefSeq" id="WP_038472738.1">
    <property type="nucleotide sequence ID" value="NZ_CP009451.1"/>
</dbReference>
<name>A0A089PSY7_9ENTR</name>
<gene>
    <name evidence="1" type="ORF">JT31_02040</name>
</gene>
<sequence length="70" mass="8028">MPQVIFNDKWMVAAALTGRTGLSERQIKALRDGVWIEGIHYKRQSVTGGKTKRGLLWYNLSQINQLIEEL</sequence>
<keyword evidence="2" id="KW-1185">Reference proteome</keyword>
<dbReference type="EMBL" id="CP009451">
    <property type="protein sequence ID" value="AIR03437.1"/>
    <property type="molecule type" value="Genomic_DNA"/>
</dbReference>
<dbReference type="AlphaFoldDB" id="A0A089PSY7"/>
<dbReference type="Proteomes" id="UP000029481">
    <property type="component" value="Chromosome"/>
</dbReference>
<reference evidence="1 2" key="1">
    <citation type="submission" date="2014-09" db="EMBL/GenBank/DDBJ databases">
        <title>Cedecea neteri SSMD04 Genome Sequencing.</title>
        <authorList>
            <person name="Tan J.-Y."/>
        </authorList>
    </citation>
    <scope>NUCLEOTIDE SEQUENCE [LARGE SCALE GENOMIC DNA]</scope>
    <source>
        <strain evidence="1 2">SSMD04</strain>
    </source>
</reference>
<dbReference type="OrthoDB" id="5829479at2"/>
<protein>
    <recommendedName>
        <fullName evidence="3">Excisionase</fullName>
    </recommendedName>
</protein>